<dbReference type="PANTHER" id="PTHR43128">
    <property type="entry name" value="L-2-HYDROXYCARBOXYLATE DEHYDROGENASE (NAD(P)(+))"/>
    <property type="match status" value="1"/>
</dbReference>
<feature type="binding site" evidence="7 9">
    <location>
        <position position="91"/>
    </location>
    <ligand>
        <name>substrate</name>
    </ligand>
</feature>
<dbReference type="InterPro" id="IPR011304">
    <property type="entry name" value="L-lactate_DH"/>
</dbReference>
<feature type="binding site" evidence="9">
    <location>
        <position position="123"/>
    </location>
    <ligand>
        <name>substrate</name>
    </ligand>
</feature>
<evidence type="ECO:0000256" key="2">
    <source>
        <dbReference type="ARBA" id="ARBA00006054"/>
    </source>
</evidence>
<dbReference type="NCBIfam" id="NF000824">
    <property type="entry name" value="PRK00066.1"/>
    <property type="match status" value="1"/>
</dbReference>
<comment type="subcellular location">
    <subcellularLocation>
        <location evidence="7">Cytoplasm</location>
    </subcellularLocation>
</comment>
<dbReference type="GO" id="GO:0005737">
    <property type="term" value="C:cytoplasm"/>
    <property type="evidence" value="ECO:0007669"/>
    <property type="project" value="UniProtKB-SubCell"/>
</dbReference>
<dbReference type="EC" id="1.1.1.27" evidence="3 7"/>
<reference evidence="13 14" key="1">
    <citation type="submission" date="2015-04" db="EMBL/GenBank/DDBJ databases">
        <title>Draft genome sequence of bacteremic isolate Catabacter hongkongensis type strain HKU16T.</title>
        <authorList>
            <person name="Lau S.K."/>
            <person name="Teng J.L."/>
            <person name="Huang Y."/>
            <person name="Curreem S.O."/>
            <person name="Tsui S.K."/>
            <person name="Woo P.C."/>
        </authorList>
    </citation>
    <scope>NUCLEOTIDE SEQUENCE [LARGE SCALE GENOMIC DNA]</scope>
    <source>
        <strain evidence="13 14">HKU16</strain>
    </source>
</reference>
<feature type="domain" description="Lactate/malate dehydrogenase N-terminal" evidence="11">
    <location>
        <begin position="8"/>
        <end position="145"/>
    </location>
</feature>
<comment type="similarity">
    <text evidence="2 7">Belongs to the LDH/MDH superfamily. LDH family.</text>
</comment>
<feature type="binding site" evidence="9">
    <location>
        <position position="154"/>
    </location>
    <ligand>
        <name>substrate</name>
    </ligand>
</feature>
<evidence type="ECO:0000313" key="14">
    <source>
        <dbReference type="Proteomes" id="UP000034076"/>
    </source>
</evidence>
<dbReference type="SUPFAM" id="SSF56327">
    <property type="entry name" value="LDH C-terminal domain-like"/>
    <property type="match status" value="1"/>
</dbReference>
<evidence type="ECO:0000256" key="7">
    <source>
        <dbReference type="HAMAP-Rule" id="MF_00488"/>
    </source>
</evidence>
<feature type="binding site" evidence="10">
    <location>
        <position position="98"/>
    </location>
    <ligand>
        <name>NAD(+)</name>
        <dbReference type="ChEBI" id="CHEBI:57540"/>
    </ligand>
</feature>
<dbReference type="PRINTS" id="PR00086">
    <property type="entry name" value="LLDHDRGNASE"/>
</dbReference>
<dbReference type="Gene3D" id="3.90.110.10">
    <property type="entry name" value="Lactate dehydrogenase/glycoside hydrolase, family 4, C-terminal"/>
    <property type="match status" value="1"/>
</dbReference>
<feature type="binding site" evidence="7 10">
    <location>
        <begin position="121"/>
        <end position="123"/>
    </location>
    <ligand>
        <name>NAD(+)</name>
        <dbReference type="ChEBI" id="CHEBI:57540"/>
    </ligand>
</feature>
<feature type="domain" description="Lactate/malate dehydrogenase C-terminal" evidence="12">
    <location>
        <begin position="148"/>
        <end position="311"/>
    </location>
</feature>
<keyword evidence="7" id="KW-0963">Cytoplasm</keyword>
<dbReference type="PANTHER" id="PTHR43128:SF16">
    <property type="entry name" value="L-LACTATE DEHYDROGENASE"/>
    <property type="match status" value="1"/>
</dbReference>
<dbReference type="GO" id="GO:0004459">
    <property type="term" value="F:L-lactate dehydrogenase (NAD+) activity"/>
    <property type="evidence" value="ECO:0007669"/>
    <property type="project" value="UniProtKB-UniRule"/>
</dbReference>
<proteinExistence type="inferred from homology"/>
<feature type="binding site" evidence="7">
    <location>
        <begin position="123"/>
        <end position="126"/>
    </location>
    <ligand>
        <name>substrate</name>
    </ligand>
</feature>
<comment type="catalytic activity">
    <reaction evidence="6 7">
        <text>(S)-lactate + NAD(+) = pyruvate + NADH + H(+)</text>
        <dbReference type="Rhea" id="RHEA:23444"/>
        <dbReference type="ChEBI" id="CHEBI:15361"/>
        <dbReference type="ChEBI" id="CHEBI:15378"/>
        <dbReference type="ChEBI" id="CHEBI:16651"/>
        <dbReference type="ChEBI" id="CHEBI:57540"/>
        <dbReference type="ChEBI" id="CHEBI:57945"/>
        <dbReference type="EC" id="1.1.1.27"/>
    </reaction>
</comment>
<dbReference type="PATRIC" id="fig|270498.16.peg.1283"/>
<evidence type="ECO:0000256" key="5">
    <source>
        <dbReference type="ARBA" id="ARBA00023027"/>
    </source>
</evidence>
<comment type="caution">
    <text evidence="7">Lacks conserved residue(s) required for the propagation of feature annotation.</text>
</comment>
<evidence type="ECO:0000259" key="11">
    <source>
        <dbReference type="Pfam" id="PF00056"/>
    </source>
</evidence>
<dbReference type="RefSeq" id="WP_046444355.1">
    <property type="nucleotide sequence ID" value="NZ_CAUERS010000059.1"/>
</dbReference>
<dbReference type="InterPro" id="IPR018177">
    <property type="entry name" value="L-lactate_DH_AS"/>
</dbReference>
<comment type="caution">
    <text evidence="13">The sequence shown here is derived from an EMBL/GenBank/DDBJ whole genome shotgun (WGS) entry which is preliminary data.</text>
</comment>
<dbReference type="GO" id="GO:0006096">
    <property type="term" value="P:glycolytic process"/>
    <property type="evidence" value="ECO:0007669"/>
    <property type="project" value="UniProtKB-UniRule"/>
</dbReference>
<feature type="binding site" evidence="7">
    <location>
        <position position="17"/>
    </location>
    <ligand>
        <name>NAD(+)</name>
        <dbReference type="ChEBI" id="CHEBI:57540"/>
    </ligand>
</feature>
<feature type="binding site" evidence="9">
    <location>
        <position position="85"/>
    </location>
    <ligand>
        <name>substrate</name>
    </ligand>
</feature>
<dbReference type="InterPro" id="IPR015955">
    <property type="entry name" value="Lactate_DH/Glyco_Ohase_4_C"/>
</dbReference>
<keyword evidence="4 7" id="KW-0560">Oxidoreductase</keyword>
<dbReference type="NCBIfam" id="NF004863">
    <property type="entry name" value="PRK06223.1"/>
    <property type="match status" value="1"/>
</dbReference>
<feature type="binding site" evidence="7 10">
    <location>
        <position position="38"/>
    </location>
    <ligand>
        <name>NAD(+)</name>
        <dbReference type="ChEBI" id="CHEBI:57540"/>
    </ligand>
</feature>
<dbReference type="FunFam" id="3.40.50.720:FF:000018">
    <property type="entry name" value="Malate dehydrogenase"/>
    <property type="match status" value="1"/>
</dbReference>
<dbReference type="InterPro" id="IPR036291">
    <property type="entry name" value="NAD(P)-bd_dom_sf"/>
</dbReference>
<keyword evidence="5 7" id="KW-0520">NAD</keyword>
<dbReference type="EMBL" id="LAYJ01000115">
    <property type="protein sequence ID" value="KKI49921.1"/>
    <property type="molecule type" value="Genomic_DNA"/>
</dbReference>
<dbReference type="GO" id="GO:0006089">
    <property type="term" value="P:lactate metabolic process"/>
    <property type="evidence" value="ECO:0007669"/>
    <property type="project" value="TreeGrafter"/>
</dbReference>
<dbReference type="HAMAP" id="MF_00488">
    <property type="entry name" value="Lactate_dehydrog"/>
    <property type="match status" value="1"/>
</dbReference>
<evidence type="ECO:0000256" key="4">
    <source>
        <dbReference type="ARBA" id="ARBA00023002"/>
    </source>
</evidence>
<feature type="binding site" evidence="7">
    <location>
        <position position="68"/>
    </location>
    <ligand>
        <name>NAD(+)</name>
        <dbReference type="ChEBI" id="CHEBI:57540"/>
    </ligand>
</feature>
<evidence type="ECO:0000256" key="1">
    <source>
        <dbReference type="ARBA" id="ARBA00004843"/>
    </source>
</evidence>
<protein>
    <recommendedName>
        <fullName evidence="3 7">L-lactate dehydrogenase</fullName>
        <shortName evidence="7">L-LDH</shortName>
        <ecNumber evidence="3 7">1.1.1.27</ecNumber>
    </recommendedName>
</protein>
<dbReference type="OrthoDB" id="9802969at2"/>
<gene>
    <name evidence="7" type="primary">ldh</name>
    <name evidence="13" type="ORF">CHK_2537</name>
</gene>
<evidence type="ECO:0000259" key="12">
    <source>
        <dbReference type="Pfam" id="PF02866"/>
    </source>
</evidence>
<feature type="binding site" evidence="7">
    <location>
        <position position="231"/>
    </location>
    <ligand>
        <name>substrate</name>
    </ligand>
</feature>
<evidence type="ECO:0000256" key="6">
    <source>
        <dbReference type="ARBA" id="ARBA00049258"/>
    </source>
</evidence>
<evidence type="ECO:0000256" key="8">
    <source>
        <dbReference type="PIRSR" id="PIRSR000102-1"/>
    </source>
</evidence>
<dbReference type="NCBIfam" id="TIGR01771">
    <property type="entry name" value="L-LDH-NAD"/>
    <property type="match status" value="1"/>
</dbReference>
<feature type="active site" description="Proton acceptor" evidence="7 8">
    <location>
        <position position="178"/>
    </location>
</feature>
<dbReference type="InterPro" id="IPR022383">
    <property type="entry name" value="Lactate/malate_DH_C"/>
</dbReference>
<organism evidence="13 14">
    <name type="scientific">Christensenella hongkongensis</name>
    <dbReference type="NCBI Taxonomy" id="270498"/>
    <lineage>
        <taxon>Bacteria</taxon>
        <taxon>Bacillati</taxon>
        <taxon>Bacillota</taxon>
        <taxon>Clostridia</taxon>
        <taxon>Christensenellales</taxon>
        <taxon>Christensenellaceae</taxon>
        <taxon>Christensenella</taxon>
    </lineage>
</organism>
<evidence type="ECO:0000256" key="10">
    <source>
        <dbReference type="PIRSR" id="PIRSR000102-3"/>
    </source>
</evidence>
<name>A0A0M2NG27_9FIRM</name>
<evidence type="ECO:0000256" key="9">
    <source>
        <dbReference type="PIRSR" id="PIRSR000102-2"/>
    </source>
</evidence>
<evidence type="ECO:0000256" key="3">
    <source>
        <dbReference type="ARBA" id="ARBA00012967"/>
    </source>
</evidence>
<feature type="binding site" evidence="7">
    <location>
        <position position="146"/>
    </location>
    <ligand>
        <name>NAD(+)</name>
        <dbReference type="ChEBI" id="CHEBI:57540"/>
    </ligand>
</feature>
<keyword evidence="14" id="KW-1185">Reference proteome</keyword>
<feature type="binding site" evidence="10">
    <location>
        <begin position="13"/>
        <end position="18"/>
    </location>
    <ligand>
        <name>NAD(+)</name>
        <dbReference type="ChEBI" id="CHEBI:57540"/>
    </ligand>
</feature>
<comment type="function">
    <text evidence="7">Catalyzes the conversion of lactate to pyruvate.</text>
</comment>
<dbReference type="InterPro" id="IPR001236">
    <property type="entry name" value="Lactate/malate_DH_N"/>
</dbReference>
<dbReference type="Pfam" id="PF02866">
    <property type="entry name" value="Ldh_1_C"/>
    <property type="match status" value="1"/>
</dbReference>
<dbReference type="UniPathway" id="UPA00554">
    <property type="reaction ID" value="UER00611"/>
</dbReference>
<dbReference type="PROSITE" id="PS00064">
    <property type="entry name" value="L_LDH"/>
    <property type="match status" value="1"/>
</dbReference>
<dbReference type="Gene3D" id="3.40.50.720">
    <property type="entry name" value="NAD(P)-binding Rossmann-like Domain"/>
    <property type="match status" value="1"/>
</dbReference>
<feature type="binding site" evidence="7">
    <location>
        <begin position="151"/>
        <end position="154"/>
    </location>
    <ligand>
        <name>substrate</name>
    </ligand>
</feature>
<dbReference type="Proteomes" id="UP000034076">
    <property type="component" value="Unassembled WGS sequence"/>
</dbReference>
<evidence type="ECO:0000313" key="13">
    <source>
        <dbReference type="EMBL" id="KKI49921.1"/>
    </source>
</evidence>
<feature type="binding site" evidence="7">
    <location>
        <position position="43"/>
    </location>
    <ligand>
        <name>NAD(+)</name>
        <dbReference type="ChEBI" id="CHEBI:57540"/>
    </ligand>
</feature>
<dbReference type="InterPro" id="IPR001557">
    <property type="entry name" value="L-lactate/malate_DH"/>
</dbReference>
<comment type="subunit">
    <text evidence="7">Homotetramer.</text>
</comment>
<sequence>MREKTKDKIVVIGSGNVGVTVAYTLMLRRLSSDIVLIDLDEDRAQGNVLDMNHGIAFFRQLSIKMGTYKDCDDASIVIVTAGIARKPGQTRLELAQTNVKVMRDIARQATKNNKDMIMLIVSNPVDVLTYVAQKESGLPASQVIGSGTILDTSRFRYLLGKHFDADIRDINAYILGEHGDTQVPIWSTITIGGERLDEFLTDNKKVKINREEIFEQTKGGGAEVIQLKGATYYGVAMLTSRIVASILEDEHTVLPVSHVLNGEYGFNDVAISLPCIVTYAGIKRVIDLHINDDEMEHLKLSAKTMKTFLHKSISILND</sequence>
<dbReference type="AlphaFoldDB" id="A0A0M2NG27"/>
<accession>A0A0M2NG27</accession>
<dbReference type="PIRSF" id="PIRSF000102">
    <property type="entry name" value="Lac_mal_DH"/>
    <property type="match status" value="1"/>
</dbReference>
<dbReference type="SUPFAM" id="SSF51735">
    <property type="entry name" value="NAD(P)-binding Rossmann-fold domains"/>
    <property type="match status" value="1"/>
</dbReference>
<dbReference type="Pfam" id="PF00056">
    <property type="entry name" value="Ldh_1_N"/>
    <property type="match status" value="1"/>
</dbReference>
<dbReference type="STRING" id="270498.CHK_2537"/>
<comment type="pathway">
    <text evidence="1 7">Fermentation; pyruvate fermentation to lactate; (S)-lactate from pyruvate: step 1/1.</text>
</comment>